<sequence length="81" mass="8702">MVVGVTAADVPRHNLHLHRFHVAASGHVLGESDNGLESFWQVSPDDVAAKAFSTAFADLSNSGDKMHLICDSPQHRGPLDL</sequence>
<gene>
    <name evidence="1" type="ORF">E2562_005299</name>
</gene>
<accession>A0A6G1EEV2</accession>
<dbReference type="OrthoDB" id="685415at2759"/>
<evidence type="ECO:0000313" key="2">
    <source>
        <dbReference type="Proteomes" id="UP000479710"/>
    </source>
</evidence>
<dbReference type="Proteomes" id="UP000479710">
    <property type="component" value="Unassembled WGS sequence"/>
</dbReference>
<keyword evidence="2" id="KW-1185">Reference proteome</keyword>
<comment type="caution">
    <text evidence="1">The sequence shown here is derived from an EMBL/GenBank/DDBJ whole genome shotgun (WGS) entry which is preliminary data.</text>
</comment>
<evidence type="ECO:0000313" key="1">
    <source>
        <dbReference type="EMBL" id="KAF0923340.1"/>
    </source>
</evidence>
<dbReference type="AlphaFoldDB" id="A0A6G1EEV2"/>
<protein>
    <submittedName>
        <fullName evidence="1">Uncharacterized protein</fullName>
    </submittedName>
</protein>
<dbReference type="EMBL" id="SPHZ02000003">
    <property type="protein sequence ID" value="KAF0923340.1"/>
    <property type="molecule type" value="Genomic_DNA"/>
</dbReference>
<organism evidence="1 2">
    <name type="scientific">Oryza meyeriana var. granulata</name>
    <dbReference type="NCBI Taxonomy" id="110450"/>
    <lineage>
        <taxon>Eukaryota</taxon>
        <taxon>Viridiplantae</taxon>
        <taxon>Streptophyta</taxon>
        <taxon>Embryophyta</taxon>
        <taxon>Tracheophyta</taxon>
        <taxon>Spermatophyta</taxon>
        <taxon>Magnoliopsida</taxon>
        <taxon>Liliopsida</taxon>
        <taxon>Poales</taxon>
        <taxon>Poaceae</taxon>
        <taxon>BOP clade</taxon>
        <taxon>Oryzoideae</taxon>
        <taxon>Oryzeae</taxon>
        <taxon>Oryzinae</taxon>
        <taxon>Oryza</taxon>
        <taxon>Oryza meyeriana</taxon>
    </lineage>
</organism>
<name>A0A6G1EEV2_9ORYZ</name>
<reference evidence="1 2" key="1">
    <citation type="submission" date="2019-11" db="EMBL/GenBank/DDBJ databases">
        <title>Whole genome sequence of Oryza granulata.</title>
        <authorList>
            <person name="Li W."/>
        </authorList>
    </citation>
    <scope>NUCLEOTIDE SEQUENCE [LARGE SCALE GENOMIC DNA]</scope>
    <source>
        <strain evidence="2">cv. Menghai</strain>
        <tissue evidence="1">Leaf</tissue>
    </source>
</reference>
<proteinExistence type="predicted"/>